<protein>
    <recommendedName>
        <fullName evidence="12 13">DNA primase</fullName>
        <ecNumber evidence="12">2.7.7.101</ecNumber>
    </recommendedName>
</protein>
<dbReference type="GO" id="GO:0000428">
    <property type="term" value="C:DNA-directed RNA polymerase complex"/>
    <property type="evidence" value="ECO:0007669"/>
    <property type="project" value="UniProtKB-KW"/>
</dbReference>
<dbReference type="GO" id="GO:0003899">
    <property type="term" value="F:DNA-directed RNA polymerase activity"/>
    <property type="evidence" value="ECO:0007669"/>
    <property type="project" value="UniProtKB-UniRule"/>
</dbReference>
<dbReference type="InterPro" id="IPR013264">
    <property type="entry name" value="DNAG_N"/>
</dbReference>
<sequence length="579" mass="64502">MTDLDLIKSKIDLVDYIGRVVPLKKAGTNWKGVCPFHQEKTPSFMVSPEKGIWHCFGCARGGDIFKFVMEKEGVEFVEALQMLAETTGVTLSKAPQQSGQRKTLLEINELTAKYFAKALSDTASGRQAKDYLVGRGLTLNSIADFRVGYAPSTGRALVEFLRHRGYAEADIERAGVATRKGRFLQDKFVHRIMFPLTDALGRVVAFTGRVLDPKQQPKYLNSPETPLFHKSETLYGLHLAKMAMQQSGSVVLVEGQMDVISSRQAEVVNVVGVSGTALTAEQMKIISRYARDVILALDADAAGGEATKRAIALSGEFDMNIKVALLGDYKDPDSMIKDNPAAWQRTVLESVSVMDFYFDKVAKQYDVSDLQQKKQATRELLGMIVKISDPVEKDHYLKRLGRWVGVEPQVLYDTIRQLRPARPPAAGRPTAKTDINPVWVEERVVALPMVYPTLMGEFMDRASQIKWASGLANTVYSTMVNWYTAKDTVQTDELLAQLPEAERTGLLEMMLVIEQSYAGIDEGAIRHELNFYLDVLQKRSSAARRHELVEAIAAAEATQDQETLKRLLGELDQLTTRSN</sequence>
<evidence type="ECO:0000256" key="10">
    <source>
        <dbReference type="ARBA" id="ARBA00023125"/>
    </source>
</evidence>
<dbReference type="HAMAP" id="MF_00974">
    <property type="entry name" value="DNA_primase_DnaG"/>
    <property type="match status" value="1"/>
</dbReference>
<dbReference type="InterPro" id="IPR037068">
    <property type="entry name" value="DNA_primase_core_N_sf"/>
</dbReference>
<dbReference type="InterPro" id="IPR030846">
    <property type="entry name" value="DnaG_bac"/>
</dbReference>
<dbReference type="SUPFAM" id="SSF57783">
    <property type="entry name" value="Zinc beta-ribbon"/>
    <property type="match status" value="1"/>
</dbReference>
<comment type="domain">
    <text evidence="12">Contains an N-terminal zinc-binding domain, a central core domain that contains the primase activity, and a C-terminal DnaB-binding domain.</text>
</comment>
<dbReference type="GO" id="GO:0005737">
    <property type="term" value="C:cytoplasm"/>
    <property type="evidence" value="ECO:0007669"/>
    <property type="project" value="TreeGrafter"/>
</dbReference>
<dbReference type="PANTHER" id="PTHR30313:SF2">
    <property type="entry name" value="DNA PRIMASE"/>
    <property type="match status" value="1"/>
</dbReference>
<dbReference type="SMART" id="SM00493">
    <property type="entry name" value="TOPRIM"/>
    <property type="match status" value="1"/>
</dbReference>
<keyword evidence="3 12" id="KW-0808">Transferase</keyword>
<keyword evidence="10 12" id="KW-0238">DNA-binding</keyword>
<dbReference type="InterPro" id="IPR050219">
    <property type="entry name" value="DnaG_primase"/>
</dbReference>
<dbReference type="PANTHER" id="PTHR30313">
    <property type="entry name" value="DNA PRIMASE"/>
    <property type="match status" value="1"/>
</dbReference>
<feature type="domain" description="Toprim" evidence="15">
    <location>
        <begin position="248"/>
        <end position="329"/>
    </location>
</feature>
<gene>
    <name evidence="12" type="primary">dnaG</name>
    <name evidence="16" type="ORF">VF00_C0001G0208</name>
</gene>
<dbReference type="SUPFAM" id="SSF56731">
    <property type="entry name" value="DNA primase core"/>
    <property type="match status" value="1"/>
</dbReference>
<evidence type="ECO:0000256" key="12">
    <source>
        <dbReference type="HAMAP-Rule" id="MF_00974"/>
    </source>
</evidence>
<keyword evidence="9" id="KW-0460">Magnesium</keyword>
<evidence type="ECO:0000256" key="4">
    <source>
        <dbReference type="ARBA" id="ARBA00022695"/>
    </source>
</evidence>
<evidence type="ECO:0000256" key="13">
    <source>
        <dbReference type="PIRNR" id="PIRNR002811"/>
    </source>
</evidence>
<accession>A0A0G1X7W1</accession>
<dbReference type="Pfam" id="PF10410">
    <property type="entry name" value="DnaB_bind"/>
    <property type="match status" value="1"/>
</dbReference>
<evidence type="ECO:0000256" key="9">
    <source>
        <dbReference type="ARBA" id="ARBA00022842"/>
    </source>
</evidence>
<keyword evidence="6 12" id="KW-0479">Metal-binding</keyword>
<dbReference type="NCBIfam" id="TIGR01391">
    <property type="entry name" value="dnaG"/>
    <property type="match status" value="1"/>
</dbReference>
<feature type="zinc finger region" description="CHC2-type" evidence="12 14">
    <location>
        <begin position="34"/>
        <end position="58"/>
    </location>
</feature>
<reference evidence="16 17" key="1">
    <citation type="journal article" date="2015" name="Nature">
        <title>rRNA introns, odd ribosomes, and small enigmatic genomes across a large radiation of phyla.</title>
        <authorList>
            <person name="Brown C.T."/>
            <person name="Hug L.A."/>
            <person name="Thomas B.C."/>
            <person name="Sharon I."/>
            <person name="Castelle C.J."/>
            <person name="Singh A."/>
            <person name="Wilkins M.J."/>
            <person name="Williams K.H."/>
            <person name="Banfield J.F."/>
        </authorList>
    </citation>
    <scope>NUCLEOTIDE SEQUENCE [LARGE SCALE GENOMIC DNA]</scope>
</reference>
<keyword evidence="1 12" id="KW-0240">DNA-directed RNA polymerase</keyword>
<keyword evidence="2 12" id="KW-0639">Primosome</keyword>
<evidence type="ECO:0000256" key="3">
    <source>
        <dbReference type="ARBA" id="ARBA00022679"/>
    </source>
</evidence>
<dbReference type="InterPro" id="IPR006295">
    <property type="entry name" value="DNA_primase_DnaG"/>
</dbReference>
<evidence type="ECO:0000256" key="5">
    <source>
        <dbReference type="ARBA" id="ARBA00022705"/>
    </source>
</evidence>
<comment type="catalytic activity">
    <reaction evidence="12">
        <text>ssDNA + n NTP = ssDNA/pppN(pN)n-1 hybrid + (n-1) diphosphate.</text>
        <dbReference type="EC" id="2.7.7.101"/>
    </reaction>
</comment>
<dbReference type="Gene3D" id="1.10.860.10">
    <property type="entry name" value="DNAb Helicase, Chain A"/>
    <property type="match status" value="1"/>
</dbReference>
<dbReference type="Proteomes" id="UP000034913">
    <property type="component" value="Unassembled WGS sequence"/>
</dbReference>
<dbReference type="GO" id="GO:0006269">
    <property type="term" value="P:DNA replication, synthesis of primer"/>
    <property type="evidence" value="ECO:0007669"/>
    <property type="project" value="UniProtKB-UniRule"/>
</dbReference>
<dbReference type="Pfam" id="PF08275">
    <property type="entry name" value="DNAG_N"/>
    <property type="match status" value="1"/>
</dbReference>
<evidence type="ECO:0000256" key="8">
    <source>
        <dbReference type="ARBA" id="ARBA00022833"/>
    </source>
</evidence>
<dbReference type="InterPro" id="IPR006171">
    <property type="entry name" value="TOPRIM_dom"/>
</dbReference>
<evidence type="ECO:0000313" key="16">
    <source>
        <dbReference type="EMBL" id="KKW27273.1"/>
    </source>
</evidence>
<comment type="subunit">
    <text evidence="12">Monomer. Interacts with DnaB.</text>
</comment>
<proteinExistence type="inferred from homology"/>
<dbReference type="GO" id="GO:1990077">
    <property type="term" value="C:primosome complex"/>
    <property type="evidence" value="ECO:0007669"/>
    <property type="project" value="UniProtKB-KW"/>
</dbReference>
<evidence type="ECO:0000256" key="14">
    <source>
        <dbReference type="PIRSR" id="PIRSR002811-1"/>
    </source>
</evidence>
<dbReference type="GO" id="GO:0008270">
    <property type="term" value="F:zinc ion binding"/>
    <property type="evidence" value="ECO:0007669"/>
    <property type="project" value="UniProtKB-UniRule"/>
</dbReference>
<dbReference type="SMART" id="SM00400">
    <property type="entry name" value="ZnF_CHCC"/>
    <property type="match status" value="1"/>
</dbReference>
<dbReference type="PIRSF" id="PIRSF002811">
    <property type="entry name" value="DnaG"/>
    <property type="match status" value="1"/>
</dbReference>
<keyword evidence="4 12" id="KW-0548">Nucleotidyltransferase</keyword>
<dbReference type="EMBL" id="LCRB01000001">
    <property type="protein sequence ID" value="KKW27273.1"/>
    <property type="molecule type" value="Genomic_DNA"/>
</dbReference>
<comment type="function">
    <text evidence="12 13">RNA polymerase that catalyzes the synthesis of short RNA molecules used as primers for DNA polymerase during DNA replication.</text>
</comment>
<dbReference type="PROSITE" id="PS50880">
    <property type="entry name" value="TOPRIM"/>
    <property type="match status" value="1"/>
</dbReference>
<dbReference type="Gene3D" id="3.40.1360.10">
    <property type="match status" value="1"/>
</dbReference>
<evidence type="ECO:0000256" key="7">
    <source>
        <dbReference type="ARBA" id="ARBA00022771"/>
    </source>
</evidence>
<dbReference type="InterPro" id="IPR019475">
    <property type="entry name" value="DNA_primase_DnaB-bd"/>
</dbReference>
<dbReference type="AlphaFoldDB" id="A0A0G1X7W1"/>
<dbReference type="InterPro" id="IPR036977">
    <property type="entry name" value="DNA_primase_Znf_CHC2"/>
</dbReference>
<dbReference type="Pfam" id="PF13155">
    <property type="entry name" value="Toprim_2"/>
    <property type="match status" value="1"/>
</dbReference>
<comment type="caution">
    <text evidence="16">The sequence shown here is derived from an EMBL/GenBank/DDBJ whole genome shotgun (WGS) entry which is preliminary data.</text>
</comment>
<keyword evidence="11 12" id="KW-0804">Transcription</keyword>
<dbReference type="PATRIC" id="fig|1620414.3.peg.217"/>
<name>A0A0G1X7W1_UNCK3</name>
<dbReference type="Pfam" id="PF01807">
    <property type="entry name" value="Zn_ribbon_DnaG"/>
    <property type="match status" value="1"/>
</dbReference>
<evidence type="ECO:0000313" key="17">
    <source>
        <dbReference type="Proteomes" id="UP000034913"/>
    </source>
</evidence>
<dbReference type="FunFam" id="3.90.580.10:FF:000001">
    <property type="entry name" value="DNA primase"/>
    <property type="match status" value="1"/>
</dbReference>
<keyword evidence="8 12" id="KW-0862">Zinc</keyword>
<evidence type="ECO:0000256" key="2">
    <source>
        <dbReference type="ARBA" id="ARBA00022515"/>
    </source>
</evidence>
<dbReference type="InterPro" id="IPR002694">
    <property type="entry name" value="Znf_CHC2"/>
</dbReference>
<evidence type="ECO:0000256" key="11">
    <source>
        <dbReference type="ARBA" id="ARBA00023163"/>
    </source>
</evidence>
<comment type="similarity">
    <text evidence="12 13">Belongs to the DnaG primase family.</text>
</comment>
<dbReference type="Gene3D" id="3.90.580.10">
    <property type="entry name" value="Zinc finger, CHC2-type domain"/>
    <property type="match status" value="1"/>
</dbReference>
<evidence type="ECO:0000259" key="15">
    <source>
        <dbReference type="PROSITE" id="PS50880"/>
    </source>
</evidence>
<keyword evidence="5 12" id="KW-0235">DNA replication</keyword>
<dbReference type="CDD" id="cd03364">
    <property type="entry name" value="TOPRIM_DnaG_primases"/>
    <property type="match status" value="1"/>
</dbReference>
<dbReference type="EC" id="2.7.7.101" evidence="12"/>
<dbReference type="GO" id="GO:0003677">
    <property type="term" value="F:DNA binding"/>
    <property type="evidence" value="ECO:0007669"/>
    <property type="project" value="UniProtKB-KW"/>
</dbReference>
<keyword evidence="7 12" id="KW-0863">Zinc-finger</keyword>
<dbReference type="InterPro" id="IPR034151">
    <property type="entry name" value="TOPRIM_DnaG_bac"/>
</dbReference>
<dbReference type="InterPro" id="IPR016136">
    <property type="entry name" value="DNA_helicase_N/primase_C"/>
</dbReference>
<evidence type="ECO:0000256" key="1">
    <source>
        <dbReference type="ARBA" id="ARBA00022478"/>
    </source>
</evidence>
<dbReference type="Gene3D" id="3.90.980.10">
    <property type="entry name" value="DNA primase, catalytic core, N-terminal domain"/>
    <property type="match status" value="1"/>
</dbReference>
<comment type="cofactor">
    <cofactor evidence="12 13 14">
        <name>Zn(2+)</name>
        <dbReference type="ChEBI" id="CHEBI:29105"/>
    </cofactor>
    <text evidence="12 13 14">Binds 1 zinc ion per monomer.</text>
</comment>
<evidence type="ECO:0000256" key="6">
    <source>
        <dbReference type="ARBA" id="ARBA00022723"/>
    </source>
</evidence>
<organism evidence="16 17">
    <name type="scientific">candidate division Kazan bacterium GW2011_GWB1_52_7</name>
    <dbReference type="NCBI Taxonomy" id="1620414"/>
    <lineage>
        <taxon>Bacteria</taxon>
        <taxon>Bacteria division Kazan-3B-28</taxon>
    </lineage>
</organism>